<evidence type="ECO:0000313" key="2">
    <source>
        <dbReference type="Proteomes" id="UP000789901"/>
    </source>
</evidence>
<feature type="non-terminal residue" evidence="1">
    <location>
        <position position="76"/>
    </location>
</feature>
<organism evidence="1 2">
    <name type="scientific">Gigaspora margarita</name>
    <dbReference type="NCBI Taxonomy" id="4874"/>
    <lineage>
        <taxon>Eukaryota</taxon>
        <taxon>Fungi</taxon>
        <taxon>Fungi incertae sedis</taxon>
        <taxon>Mucoromycota</taxon>
        <taxon>Glomeromycotina</taxon>
        <taxon>Glomeromycetes</taxon>
        <taxon>Diversisporales</taxon>
        <taxon>Gigasporaceae</taxon>
        <taxon>Gigaspora</taxon>
    </lineage>
</organism>
<dbReference type="EMBL" id="CAJVQB010018895">
    <property type="protein sequence ID" value="CAG8789177.1"/>
    <property type="molecule type" value="Genomic_DNA"/>
</dbReference>
<name>A0ABN7VP44_GIGMA</name>
<comment type="caution">
    <text evidence="1">The sequence shown here is derived from an EMBL/GenBank/DDBJ whole genome shotgun (WGS) entry which is preliminary data.</text>
</comment>
<gene>
    <name evidence="1" type="ORF">GMARGA_LOCUS20952</name>
</gene>
<proteinExistence type="predicted"/>
<evidence type="ECO:0000313" key="1">
    <source>
        <dbReference type="EMBL" id="CAG8789177.1"/>
    </source>
</evidence>
<dbReference type="Proteomes" id="UP000789901">
    <property type="component" value="Unassembled WGS sequence"/>
</dbReference>
<reference evidence="1 2" key="1">
    <citation type="submission" date="2021-06" db="EMBL/GenBank/DDBJ databases">
        <authorList>
            <person name="Kallberg Y."/>
            <person name="Tangrot J."/>
            <person name="Rosling A."/>
        </authorList>
    </citation>
    <scope>NUCLEOTIDE SEQUENCE [LARGE SCALE GENOMIC DNA]</scope>
    <source>
        <strain evidence="1 2">120-4 pot B 10/14</strain>
    </source>
</reference>
<keyword evidence="2" id="KW-1185">Reference proteome</keyword>
<sequence>MTKRKNYKTILISIGKIVPEIHYGAFSREWWITIEKNLNNQTTMLFPIRIGMKTLVELNSHEFFINILEPNIEDSP</sequence>
<protein>
    <submittedName>
        <fullName evidence="1">692_t:CDS:1</fullName>
    </submittedName>
</protein>
<accession>A0ABN7VP44</accession>